<dbReference type="Gene3D" id="2.60.120.260">
    <property type="entry name" value="Galactose-binding domain-like"/>
    <property type="match status" value="1"/>
</dbReference>
<accession>A0ABN1IDJ5</accession>
<proteinExistence type="predicted"/>
<sequence>MNFIRMTALSALLACGVCSATPSNMIVNGSFDQGVTGWTADTTMTSFWRDAAQDAEGSASSGALAMSTANGMNGNLSVKQCIGSLAGGSDYSFGIKIKANTSSTYGMTCSAHASTDCSGASLGSANAAQGATDANNWIAFRTTTPFVLPASTQSVSCAITSVQPLRQPLGAQQPNGNYPVAIWADGVFFSPGTTPVSLQSFNVD</sequence>
<feature type="signal peptide" evidence="1">
    <location>
        <begin position="1"/>
        <end position="20"/>
    </location>
</feature>
<name>A0ABN1IDJ5_9GAMM</name>
<evidence type="ECO:0008006" key="4">
    <source>
        <dbReference type="Google" id="ProtNLM"/>
    </source>
</evidence>
<dbReference type="RefSeq" id="WP_343787551.1">
    <property type="nucleotide sequence ID" value="NZ_BAAAEU010000004.1"/>
</dbReference>
<feature type="chain" id="PRO_5045673527" description="CBM-cenC domain-containing protein" evidence="1">
    <location>
        <begin position="21"/>
        <end position="204"/>
    </location>
</feature>
<keyword evidence="1" id="KW-0732">Signal</keyword>
<organism evidence="2 3">
    <name type="scientific">Dokdonella soli</name>
    <dbReference type="NCBI Taxonomy" id="529810"/>
    <lineage>
        <taxon>Bacteria</taxon>
        <taxon>Pseudomonadati</taxon>
        <taxon>Pseudomonadota</taxon>
        <taxon>Gammaproteobacteria</taxon>
        <taxon>Lysobacterales</taxon>
        <taxon>Rhodanobacteraceae</taxon>
        <taxon>Dokdonella</taxon>
    </lineage>
</organism>
<evidence type="ECO:0000256" key="1">
    <source>
        <dbReference type="SAM" id="SignalP"/>
    </source>
</evidence>
<dbReference type="InterPro" id="IPR008979">
    <property type="entry name" value="Galactose-bd-like_sf"/>
</dbReference>
<gene>
    <name evidence="2" type="ORF">GCM10009105_08720</name>
</gene>
<comment type="caution">
    <text evidence="2">The sequence shown here is derived from an EMBL/GenBank/DDBJ whole genome shotgun (WGS) entry which is preliminary data.</text>
</comment>
<protein>
    <recommendedName>
        <fullName evidence="4">CBM-cenC domain-containing protein</fullName>
    </recommendedName>
</protein>
<reference evidence="2 3" key="1">
    <citation type="journal article" date="2019" name="Int. J. Syst. Evol. Microbiol.">
        <title>The Global Catalogue of Microorganisms (GCM) 10K type strain sequencing project: providing services to taxonomists for standard genome sequencing and annotation.</title>
        <authorList>
            <consortium name="The Broad Institute Genomics Platform"/>
            <consortium name="The Broad Institute Genome Sequencing Center for Infectious Disease"/>
            <person name="Wu L."/>
            <person name="Ma J."/>
        </authorList>
    </citation>
    <scope>NUCLEOTIDE SEQUENCE [LARGE SCALE GENOMIC DNA]</scope>
    <source>
        <strain evidence="2 3">JCM 15421</strain>
    </source>
</reference>
<evidence type="ECO:0000313" key="3">
    <source>
        <dbReference type="Proteomes" id="UP001501523"/>
    </source>
</evidence>
<keyword evidence="3" id="KW-1185">Reference proteome</keyword>
<evidence type="ECO:0000313" key="2">
    <source>
        <dbReference type="EMBL" id="GAA0708815.1"/>
    </source>
</evidence>
<dbReference type="Proteomes" id="UP001501523">
    <property type="component" value="Unassembled WGS sequence"/>
</dbReference>
<dbReference type="EMBL" id="BAAAEU010000004">
    <property type="protein sequence ID" value="GAA0708815.1"/>
    <property type="molecule type" value="Genomic_DNA"/>
</dbReference>
<dbReference type="SUPFAM" id="SSF49785">
    <property type="entry name" value="Galactose-binding domain-like"/>
    <property type="match status" value="1"/>
</dbReference>